<protein>
    <submittedName>
        <fullName evidence="1">Thioredoxin</fullName>
    </submittedName>
</protein>
<evidence type="ECO:0000313" key="1">
    <source>
        <dbReference type="EMBL" id="QPI49884.1"/>
    </source>
</evidence>
<dbReference type="Gene3D" id="3.40.30.10">
    <property type="entry name" value="Glutaredoxin"/>
    <property type="match status" value="1"/>
</dbReference>
<proteinExistence type="predicted"/>
<gene>
    <name evidence="1" type="ORF">IV454_31505</name>
</gene>
<dbReference type="RefSeq" id="WP_206089497.1">
    <property type="nucleotide sequence ID" value="NZ_CP065053.1"/>
</dbReference>
<name>A0AA48WEE0_9BURK</name>
<dbReference type="InterPro" id="IPR036249">
    <property type="entry name" value="Thioredoxin-like_sf"/>
</dbReference>
<evidence type="ECO:0000313" key="2">
    <source>
        <dbReference type="Proteomes" id="UP000662888"/>
    </source>
</evidence>
<dbReference type="Proteomes" id="UP000662888">
    <property type="component" value="Chromosome"/>
</dbReference>
<organism evidence="1 2">
    <name type="scientific">Massilia antarctica</name>
    <dbReference type="NCBI Taxonomy" id="2765360"/>
    <lineage>
        <taxon>Bacteria</taxon>
        <taxon>Pseudomonadati</taxon>
        <taxon>Pseudomonadota</taxon>
        <taxon>Betaproteobacteria</taxon>
        <taxon>Burkholderiales</taxon>
        <taxon>Oxalobacteraceae</taxon>
        <taxon>Telluria group</taxon>
        <taxon>Massilia</taxon>
    </lineage>
</organism>
<sequence length="132" mass="14774">MSMLDPWDHASALAQRLQAPESRLMIVVGAEAWCARCREVRPDVDALAARAPDDETWLWLDMEDHGQFLGDYQPGNLPMMFVYRGQRLVSATFLDNGATLERAATGAPMHPDDIPADPGIRARLLQQDWALE</sequence>
<keyword evidence="2" id="KW-1185">Reference proteome</keyword>
<dbReference type="EMBL" id="CP065053">
    <property type="protein sequence ID" value="QPI49884.1"/>
    <property type="molecule type" value="Genomic_DNA"/>
</dbReference>
<dbReference type="SUPFAM" id="SSF52833">
    <property type="entry name" value="Thioredoxin-like"/>
    <property type="match status" value="1"/>
</dbReference>
<reference evidence="1 2" key="1">
    <citation type="submission" date="2020-11" db="EMBL/GenBank/DDBJ databases">
        <authorList>
            <person name="Sun Q."/>
        </authorList>
    </citation>
    <scope>NUCLEOTIDE SEQUENCE [LARGE SCALE GENOMIC DNA]</scope>
    <source>
        <strain evidence="1 2">P8398</strain>
    </source>
</reference>
<accession>A0AA48WEE0</accession>